<feature type="site" description="Transition state stabilizer" evidence="16">
    <location>
        <position position="65"/>
    </location>
</feature>
<feature type="disulfide bond" evidence="17">
    <location>
        <begin position="26"/>
        <end position="38"/>
    </location>
</feature>
<evidence type="ECO:0000256" key="5">
    <source>
        <dbReference type="ARBA" id="ARBA00022617"/>
    </source>
</evidence>
<evidence type="ECO:0000256" key="8">
    <source>
        <dbReference type="ARBA" id="ARBA00022837"/>
    </source>
</evidence>
<evidence type="ECO:0000256" key="15">
    <source>
        <dbReference type="PIRSR" id="PIRSR601621-2"/>
    </source>
</evidence>
<proteinExistence type="inferred from homology"/>
<evidence type="ECO:0000256" key="12">
    <source>
        <dbReference type="ARBA" id="ARBA00023180"/>
    </source>
</evidence>
<dbReference type="GO" id="GO:0042744">
    <property type="term" value="P:hydrogen peroxide catabolic process"/>
    <property type="evidence" value="ECO:0007669"/>
    <property type="project" value="UniProtKB-KW"/>
</dbReference>
<evidence type="ECO:0000256" key="14">
    <source>
        <dbReference type="PIRSR" id="PIRSR601621-1"/>
    </source>
</evidence>
<evidence type="ECO:0000256" key="16">
    <source>
        <dbReference type="PIRSR" id="PIRSR601621-3"/>
    </source>
</evidence>
<dbReference type="InterPro" id="IPR010255">
    <property type="entry name" value="Haem_peroxidase_sf"/>
</dbReference>
<feature type="binding site" evidence="15">
    <location>
        <position position="82"/>
    </location>
    <ligand>
        <name>Ca(2+)</name>
        <dbReference type="ChEBI" id="CHEBI:29108"/>
        <label>1</label>
    </ligand>
</feature>
<dbReference type="SUPFAM" id="SSF48113">
    <property type="entry name" value="Heme-dependent peroxidases"/>
    <property type="match status" value="1"/>
</dbReference>
<keyword evidence="13" id="KW-0376">Hydrogen peroxide</keyword>
<dbReference type="InterPro" id="IPR024589">
    <property type="entry name" value="Ligninase_C"/>
</dbReference>
<dbReference type="GO" id="GO:0046872">
    <property type="term" value="F:metal ion binding"/>
    <property type="evidence" value="ECO:0007669"/>
    <property type="project" value="UniProtKB-UniRule"/>
</dbReference>
<dbReference type="InterPro" id="IPR001621">
    <property type="entry name" value="Ligninase"/>
</dbReference>
<feature type="binding site" evidence="15">
    <location>
        <position position="192"/>
    </location>
    <ligand>
        <name>Ca(2+)</name>
        <dbReference type="ChEBI" id="CHEBI:29108"/>
        <label>2</label>
    </ligand>
</feature>
<feature type="active site" description="Proton acceptor" evidence="14">
    <location>
        <position position="69"/>
    </location>
</feature>
<keyword evidence="4 18" id="KW-0575">Peroxidase</keyword>
<protein>
    <recommendedName>
        <fullName evidence="18">Peroxidase</fullName>
        <ecNumber evidence="18">1.11.1.-</ecNumber>
    </recommendedName>
</protein>
<evidence type="ECO:0000313" key="21">
    <source>
        <dbReference type="Proteomes" id="UP000623467"/>
    </source>
</evidence>
<feature type="binding site" evidence="15">
    <location>
        <position position="216"/>
    </location>
    <ligand>
        <name>Ca(2+)</name>
        <dbReference type="ChEBI" id="CHEBI:29108"/>
        <label>2</label>
    </ligand>
</feature>
<sequence>MKPSTLSVLPLVYVTTVAASLSRTTCSKGRTVANAACCVWFNVLDDIQTNLFERQCGDDAHDALRLSFHDAIGYSPHLGGGGADGSLIQFSTTELNYDANAGLEDIVDSERTLADKWGVSYGDMIQFAATVSVGNCPGGPKISFMAGRPNATQAAPDGLVPEAFDSVSTILARVADAGLTPGDLVALLASHSVGFQEHVDPTIPPTPFDLTPSVFDTKFFYDTMFRLGDVWPGSANNKGEVKSPFPREFRLQSDALLAHDPRTTAYWFEFSLSHSLMANSFATAMAKMALLGQNSKNLYDCSDVVPNPVGHIF</sequence>
<comment type="cofactor">
    <cofactor evidence="15 18">
        <name>Ca(2+)</name>
        <dbReference type="ChEBI" id="CHEBI:29108"/>
    </cofactor>
    <text evidence="15 18">Binds 2 calcium ions per subunit.</text>
</comment>
<dbReference type="GO" id="GO:0020037">
    <property type="term" value="F:heme binding"/>
    <property type="evidence" value="ECO:0007669"/>
    <property type="project" value="UniProtKB-UniRule"/>
</dbReference>
<reference evidence="20" key="1">
    <citation type="submission" date="2020-05" db="EMBL/GenBank/DDBJ databases">
        <title>Mycena genomes resolve the evolution of fungal bioluminescence.</title>
        <authorList>
            <person name="Tsai I.J."/>
        </authorList>
    </citation>
    <scope>NUCLEOTIDE SEQUENCE</scope>
    <source>
        <strain evidence="20">160909Yilan</strain>
    </source>
</reference>
<feature type="binding site" evidence="15">
    <location>
        <position position="209"/>
    </location>
    <ligand>
        <name>Ca(2+)</name>
        <dbReference type="ChEBI" id="CHEBI:29108"/>
        <label>2</label>
    </ligand>
</feature>
<keyword evidence="12" id="KW-0325">Glycoprotein</keyword>
<keyword evidence="11 17" id="KW-1015">Disulfide bond</keyword>
<evidence type="ECO:0000256" key="4">
    <source>
        <dbReference type="ARBA" id="ARBA00022559"/>
    </source>
</evidence>
<dbReference type="InterPro" id="IPR002016">
    <property type="entry name" value="Haem_peroxidase"/>
</dbReference>
<evidence type="ECO:0000256" key="13">
    <source>
        <dbReference type="ARBA" id="ARBA00023324"/>
    </source>
</evidence>
<dbReference type="PROSITE" id="PS00436">
    <property type="entry name" value="PEROXIDASE_2"/>
    <property type="match status" value="1"/>
</dbReference>
<evidence type="ECO:0000256" key="10">
    <source>
        <dbReference type="ARBA" id="ARBA00023004"/>
    </source>
</evidence>
<gene>
    <name evidence="20" type="ORF">MSAN_01089800</name>
</gene>
<dbReference type="PANTHER" id="PTHR31356:SF66">
    <property type="entry name" value="CATALASE-PEROXIDASE"/>
    <property type="match status" value="1"/>
</dbReference>
<evidence type="ECO:0000256" key="18">
    <source>
        <dbReference type="RuleBase" id="RU363051"/>
    </source>
</evidence>
<evidence type="ECO:0000256" key="7">
    <source>
        <dbReference type="ARBA" id="ARBA00022729"/>
    </source>
</evidence>
<dbReference type="PANTHER" id="PTHR31356">
    <property type="entry name" value="THYLAKOID LUMENAL 29 KDA PROTEIN, CHLOROPLASTIC-RELATED"/>
    <property type="match status" value="1"/>
</dbReference>
<evidence type="ECO:0000256" key="9">
    <source>
        <dbReference type="ARBA" id="ARBA00023002"/>
    </source>
</evidence>
<feature type="disulfide bond" evidence="17">
    <location>
        <begin position="37"/>
        <end position="301"/>
    </location>
</feature>
<feature type="binding site" evidence="15">
    <location>
        <position position="70"/>
    </location>
    <ligand>
        <name>Ca(2+)</name>
        <dbReference type="ChEBI" id="CHEBI:29108"/>
        <label>1</label>
    </ligand>
</feature>
<feature type="binding site" evidence="15">
    <location>
        <position position="211"/>
    </location>
    <ligand>
        <name>Ca(2+)</name>
        <dbReference type="ChEBI" id="CHEBI:29108"/>
        <label>2</label>
    </ligand>
</feature>
<comment type="cofactor">
    <cofactor evidence="15">
        <name>heme b</name>
        <dbReference type="ChEBI" id="CHEBI:60344"/>
    </cofactor>
    <text evidence="15">Binds 1 heme b (iron(II)-protoporphyrin IX) group per subunit.</text>
</comment>
<evidence type="ECO:0000259" key="19">
    <source>
        <dbReference type="PROSITE" id="PS50873"/>
    </source>
</evidence>
<evidence type="ECO:0000256" key="17">
    <source>
        <dbReference type="PIRSR" id="PIRSR601621-4"/>
    </source>
</evidence>
<keyword evidence="21" id="KW-1185">Reference proteome</keyword>
<dbReference type="Gene3D" id="1.10.520.10">
    <property type="match status" value="1"/>
</dbReference>
<comment type="similarity">
    <text evidence="2 18">Belongs to the peroxidase family. Ligninase subfamily.</text>
</comment>
<dbReference type="GO" id="GO:0000302">
    <property type="term" value="P:response to reactive oxygen species"/>
    <property type="evidence" value="ECO:0007669"/>
    <property type="project" value="TreeGrafter"/>
</dbReference>
<dbReference type="GO" id="GO:0004601">
    <property type="term" value="F:peroxidase activity"/>
    <property type="evidence" value="ECO:0007669"/>
    <property type="project" value="UniProtKB-KW"/>
</dbReference>
<dbReference type="EMBL" id="JACAZH010000007">
    <property type="protein sequence ID" value="KAF7364299.1"/>
    <property type="molecule type" value="Genomic_DNA"/>
</dbReference>
<dbReference type="InterPro" id="IPR019793">
    <property type="entry name" value="Peroxidases_heam-ligand_BS"/>
</dbReference>
<evidence type="ECO:0000256" key="3">
    <source>
        <dbReference type="ARBA" id="ARBA00022525"/>
    </source>
</evidence>
<dbReference type="PRINTS" id="PR00458">
    <property type="entry name" value="PEROXIDASE"/>
</dbReference>
<keyword evidence="10 15" id="KW-0408">Iron</keyword>
<keyword evidence="9 18" id="KW-0560">Oxidoreductase</keyword>
<feature type="disulfide bond" evidence="17">
    <location>
        <begin position="56"/>
        <end position="136"/>
    </location>
</feature>
<keyword evidence="7 18" id="KW-0732">Signal</keyword>
<accession>A0A8H7D6P3</accession>
<keyword evidence="3" id="KW-0964">Secreted</keyword>
<dbReference type="InterPro" id="IPR019794">
    <property type="entry name" value="Peroxidases_AS"/>
</dbReference>
<comment type="subcellular location">
    <subcellularLocation>
        <location evidence="1">Secreted</location>
    </subcellularLocation>
</comment>
<feature type="signal peptide" evidence="18">
    <location>
        <begin position="1"/>
        <end position="19"/>
    </location>
</feature>
<organism evidence="20 21">
    <name type="scientific">Mycena sanguinolenta</name>
    <dbReference type="NCBI Taxonomy" id="230812"/>
    <lineage>
        <taxon>Eukaryota</taxon>
        <taxon>Fungi</taxon>
        <taxon>Dikarya</taxon>
        <taxon>Basidiomycota</taxon>
        <taxon>Agaricomycotina</taxon>
        <taxon>Agaricomycetes</taxon>
        <taxon>Agaricomycetidae</taxon>
        <taxon>Agaricales</taxon>
        <taxon>Marasmiineae</taxon>
        <taxon>Mycenaceae</taxon>
        <taxon>Mycena</taxon>
    </lineage>
</organism>
<dbReference type="PROSITE" id="PS00435">
    <property type="entry name" value="PEROXIDASE_1"/>
    <property type="match status" value="1"/>
</dbReference>
<name>A0A8H7D6P3_9AGAR</name>
<feature type="binding site" evidence="15">
    <location>
        <position position="86"/>
    </location>
    <ligand>
        <name>Ca(2+)</name>
        <dbReference type="ChEBI" id="CHEBI:29108"/>
        <label>1</label>
    </ligand>
</feature>
<evidence type="ECO:0000256" key="6">
    <source>
        <dbReference type="ARBA" id="ARBA00022723"/>
    </source>
</evidence>
<dbReference type="PROSITE" id="PS50873">
    <property type="entry name" value="PEROXIDASE_4"/>
    <property type="match status" value="1"/>
</dbReference>
<dbReference type="Proteomes" id="UP000623467">
    <property type="component" value="Unassembled WGS sequence"/>
</dbReference>
<feature type="domain" description="Plant heme peroxidase family profile" evidence="19">
    <location>
        <begin position="119"/>
        <end position="305"/>
    </location>
</feature>
<dbReference type="GO" id="GO:0034599">
    <property type="term" value="P:cellular response to oxidative stress"/>
    <property type="evidence" value="ECO:0007669"/>
    <property type="project" value="InterPro"/>
</dbReference>
<dbReference type="Gene3D" id="1.10.420.10">
    <property type="entry name" value="Peroxidase, domain 2"/>
    <property type="match status" value="1"/>
</dbReference>
<dbReference type="EC" id="1.11.1.-" evidence="18"/>
<keyword evidence="6 15" id="KW-0479">Metal-binding</keyword>
<dbReference type="GO" id="GO:0005576">
    <property type="term" value="C:extracellular region"/>
    <property type="evidence" value="ECO:0007669"/>
    <property type="project" value="UniProtKB-SubCell"/>
</dbReference>
<dbReference type="InterPro" id="IPR044831">
    <property type="entry name" value="Ccp1-like"/>
</dbReference>
<evidence type="ECO:0000256" key="11">
    <source>
        <dbReference type="ARBA" id="ARBA00023157"/>
    </source>
</evidence>
<dbReference type="AlphaFoldDB" id="A0A8H7D6P3"/>
<dbReference type="Pfam" id="PF00141">
    <property type="entry name" value="peroxidase"/>
    <property type="match status" value="1"/>
</dbReference>
<comment type="caution">
    <text evidence="20">The sequence shown here is derived from an EMBL/GenBank/DDBJ whole genome shotgun (WGS) entry which is preliminary data.</text>
</comment>
<keyword evidence="8 15" id="KW-0106">Calcium</keyword>
<evidence type="ECO:0000256" key="1">
    <source>
        <dbReference type="ARBA" id="ARBA00004613"/>
    </source>
</evidence>
<feature type="binding site" evidence="15">
    <location>
        <position position="84"/>
    </location>
    <ligand>
        <name>Ca(2+)</name>
        <dbReference type="ChEBI" id="CHEBI:29108"/>
        <label>1</label>
    </ligand>
</feature>
<dbReference type="Pfam" id="PF11895">
    <property type="entry name" value="Peroxidase_ext"/>
    <property type="match status" value="1"/>
</dbReference>
<feature type="binding site" description="axial binding residue" evidence="15">
    <location>
        <position position="191"/>
    </location>
    <ligand>
        <name>heme b</name>
        <dbReference type="ChEBI" id="CHEBI:60344"/>
    </ligand>
    <ligandPart>
        <name>Fe</name>
        <dbReference type="ChEBI" id="CHEBI:18248"/>
    </ligandPart>
</feature>
<evidence type="ECO:0000256" key="2">
    <source>
        <dbReference type="ARBA" id="ARBA00006089"/>
    </source>
</evidence>
<dbReference type="PRINTS" id="PR00462">
    <property type="entry name" value="LIGNINASE"/>
</dbReference>
<feature type="chain" id="PRO_5034885953" description="Peroxidase" evidence="18">
    <location>
        <begin position="20"/>
        <end position="313"/>
    </location>
</feature>
<dbReference type="OrthoDB" id="2113341at2759"/>
<evidence type="ECO:0000313" key="20">
    <source>
        <dbReference type="EMBL" id="KAF7364299.1"/>
    </source>
</evidence>
<keyword evidence="5 15" id="KW-0349">Heme</keyword>